<reference evidence="1" key="1">
    <citation type="submission" date="2025-02" db="EMBL/GenBank/DDBJ databases">
        <authorList>
            <consortium name="NCBI Genome Project"/>
        </authorList>
    </citation>
    <scope>NUCLEOTIDE SEQUENCE</scope>
</reference>
<proteinExistence type="predicted"/>
<name>A0AAJ8C084_ASPNG</name>
<protein>
    <submittedName>
        <fullName evidence="1">Uncharacterized protein</fullName>
    </submittedName>
</protein>
<reference evidence="1" key="2">
    <citation type="submission" date="2025-08" db="UniProtKB">
        <authorList>
            <consortium name="RefSeq"/>
        </authorList>
    </citation>
    <scope>IDENTIFICATION</scope>
</reference>
<dbReference type="AlphaFoldDB" id="A0AAJ8C084"/>
<dbReference type="RefSeq" id="XP_059606647.1">
    <property type="nucleotide sequence ID" value="XM_059748323.1"/>
</dbReference>
<gene>
    <name evidence="1" type="ORF">An07g02940</name>
</gene>
<organism evidence="1">
    <name type="scientific">Aspergillus niger</name>
    <dbReference type="NCBI Taxonomy" id="5061"/>
    <lineage>
        <taxon>Eukaryota</taxon>
        <taxon>Fungi</taxon>
        <taxon>Dikarya</taxon>
        <taxon>Ascomycota</taxon>
        <taxon>Pezizomycotina</taxon>
        <taxon>Eurotiomycetes</taxon>
        <taxon>Eurotiomycetidae</taxon>
        <taxon>Eurotiales</taxon>
        <taxon>Aspergillaceae</taxon>
        <taxon>Aspergillus</taxon>
        <taxon>Aspergillus subgen. Circumdati</taxon>
    </lineage>
</organism>
<dbReference type="GeneID" id="84591323"/>
<accession>A0AAJ8C084</accession>
<sequence length="80" mass="8803">MDTGSNRRDTRAKPVELKTTRMSLLVAGKIAGSGMVEVDRSAFNPCLHTKPADALSRRQSLATPARKWGHRQIPNIAAKY</sequence>
<dbReference type="VEuPathDB" id="FungiDB:An07g02940"/>
<dbReference type="KEGG" id="ang:An07g02940"/>
<evidence type="ECO:0000313" key="1">
    <source>
        <dbReference type="RefSeq" id="XP_059606647.1"/>
    </source>
</evidence>